<evidence type="ECO:0000313" key="1">
    <source>
        <dbReference type="EMBL" id="KAJ8436455.1"/>
    </source>
</evidence>
<protein>
    <submittedName>
        <fullName evidence="1">Uncharacterized protein</fullName>
    </submittedName>
</protein>
<dbReference type="AlphaFoldDB" id="A0A9Q1QD80"/>
<comment type="caution">
    <text evidence="1">The sequence shown here is derived from an EMBL/GenBank/DDBJ whole genome shotgun (WGS) entry which is preliminary data.</text>
</comment>
<organism evidence="1 2">
    <name type="scientific">Carnegiea gigantea</name>
    <dbReference type="NCBI Taxonomy" id="171969"/>
    <lineage>
        <taxon>Eukaryota</taxon>
        <taxon>Viridiplantae</taxon>
        <taxon>Streptophyta</taxon>
        <taxon>Embryophyta</taxon>
        <taxon>Tracheophyta</taxon>
        <taxon>Spermatophyta</taxon>
        <taxon>Magnoliopsida</taxon>
        <taxon>eudicotyledons</taxon>
        <taxon>Gunneridae</taxon>
        <taxon>Pentapetalae</taxon>
        <taxon>Caryophyllales</taxon>
        <taxon>Cactineae</taxon>
        <taxon>Cactaceae</taxon>
        <taxon>Cactoideae</taxon>
        <taxon>Echinocereeae</taxon>
        <taxon>Carnegiea</taxon>
    </lineage>
</organism>
<gene>
    <name evidence="1" type="ORF">Cgig2_018588</name>
</gene>
<dbReference type="Proteomes" id="UP001153076">
    <property type="component" value="Unassembled WGS sequence"/>
</dbReference>
<accession>A0A9Q1QD80</accession>
<reference evidence="1" key="1">
    <citation type="submission" date="2022-04" db="EMBL/GenBank/DDBJ databases">
        <title>Carnegiea gigantea Genome sequencing and assembly v2.</title>
        <authorList>
            <person name="Copetti D."/>
            <person name="Sanderson M.J."/>
            <person name="Burquez A."/>
            <person name="Wojciechowski M.F."/>
        </authorList>
    </citation>
    <scope>NUCLEOTIDE SEQUENCE</scope>
    <source>
        <strain evidence="1">SGP5-SGP5p</strain>
        <tissue evidence="1">Aerial part</tissue>
    </source>
</reference>
<dbReference type="EMBL" id="JAKOGI010000342">
    <property type="protein sequence ID" value="KAJ8436455.1"/>
    <property type="molecule type" value="Genomic_DNA"/>
</dbReference>
<sequence length="184" mass="20237">MRPTTVRKKSFSKHGNLGSQFRGSLSLDLICRHSSSFSMSTIWDMKDGSGLGRPSSHTRHEALSIVKTIPACIPNLTRGLLYSMNQPKGLLGRALYILGWLIYNGIRIRNDELVPDGKKVLLLQRRSLKGAHDNSVGEMGAQPALGARVRRSPLENSPFGDKFLGRPLLRTASLGGEDSRMGVR</sequence>
<proteinExistence type="predicted"/>
<keyword evidence="2" id="KW-1185">Reference proteome</keyword>
<evidence type="ECO:0000313" key="2">
    <source>
        <dbReference type="Proteomes" id="UP001153076"/>
    </source>
</evidence>
<name>A0A9Q1QD80_9CARY</name>